<evidence type="ECO:0000313" key="6">
    <source>
        <dbReference type="EMBL" id="TDO04333.1"/>
    </source>
</evidence>
<dbReference type="OrthoDB" id="9757546at2"/>
<dbReference type="AlphaFoldDB" id="A0A4R6H7H5"/>
<keyword evidence="3" id="KW-1133">Transmembrane helix</keyword>
<comment type="caution">
    <text evidence="6">The sequence shown here is derived from an EMBL/GenBank/DDBJ whole genome shotgun (WGS) entry which is preliminary data.</text>
</comment>
<evidence type="ECO:0000256" key="1">
    <source>
        <dbReference type="ARBA" id="ARBA00022723"/>
    </source>
</evidence>
<dbReference type="InterPro" id="IPR002355">
    <property type="entry name" value="Cu_oxidase_Cu_BS"/>
</dbReference>
<dbReference type="Pfam" id="PF07732">
    <property type="entry name" value="Cu-oxidase_3"/>
    <property type="match status" value="1"/>
</dbReference>
<sequence>MAYVDLQRRSVLRRIGGVAALSTLVGAGVWLGGYRPALRAASASTAMEGPFDVDLRVRAHPDKVAILPGAPSDVWRYTAERIVGPEDTLTPVGESYTGPLIRLRRGQRLRVRIDNDLPEDTTVHWHGLHVPPEMDGQPRLPIAPATSTTLAFDVVDRAGLYWYHPHPHGPNGGRVGFQSYAGLAGPLIINDDAERALELPDGERELVLILQDRTFSNGNELQYIDDGGMGAMMTRMQGFRGERVLVNGHPDARREVSTQPYRLRLLNGSNSRIYKLAWSDGRAVTVIGTDGGLLAKPERRRSVTLAPAQRIDLWVDFGDTEPGESVQLVSEEYQLGMMGERMGDMMDRGMMGDRMGGMMDRGMMGDRMGEMMDRGMMRDMMGSERLSLVTFAVVARANDAETLPERLAQDLPASPVQADTPVRRFELGMRMMQGFTINGRQMEGATVADDEIVRLAQTEIWEFVNNTMMPHPMHVHGLQFLVQERISAGGKTDLHDGIIDAGLHDTVLVFPEERVRIALTFKDFEGFYMYHCHNMEHEDAGMMRYFKVVA</sequence>
<dbReference type="PROSITE" id="PS00079">
    <property type="entry name" value="MULTICOPPER_OXIDASE1"/>
    <property type="match status" value="1"/>
</dbReference>
<feature type="domain" description="Plastocyanin-like" evidence="4">
    <location>
        <begin position="446"/>
        <end position="548"/>
    </location>
</feature>
<dbReference type="SUPFAM" id="SSF49503">
    <property type="entry name" value="Cupredoxins"/>
    <property type="match status" value="3"/>
</dbReference>
<dbReference type="GO" id="GO:0016491">
    <property type="term" value="F:oxidoreductase activity"/>
    <property type="evidence" value="ECO:0007669"/>
    <property type="project" value="UniProtKB-KW"/>
</dbReference>
<feature type="transmembrane region" description="Helical" evidence="3">
    <location>
        <begin position="12"/>
        <end position="33"/>
    </location>
</feature>
<proteinExistence type="predicted"/>
<evidence type="ECO:0000259" key="5">
    <source>
        <dbReference type="Pfam" id="PF07732"/>
    </source>
</evidence>
<dbReference type="InterPro" id="IPR011707">
    <property type="entry name" value="Cu-oxidase-like_N"/>
</dbReference>
<evidence type="ECO:0000313" key="7">
    <source>
        <dbReference type="Proteomes" id="UP000295150"/>
    </source>
</evidence>
<keyword evidence="2" id="KW-0560">Oxidoreductase</keyword>
<keyword evidence="3" id="KW-0812">Transmembrane</keyword>
<dbReference type="InterPro" id="IPR008972">
    <property type="entry name" value="Cupredoxin"/>
</dbReference>
<dbReference type="PROSITE" id="PS00080">
    <property type="entry name" value="MULTICOPPER_OXIDASE2"/>
    <property type="match status" value="1"/>
</dbReference>
<reference evidence="6 7" key="1">
    <citation type="submission" date="2019-03" db="EMBL/GenBank/DDBJ databases">
        <title>Freshwater and sediment microbial communities from various areas in North America, analyzing microbe dynamics in response to fracking.</title>
        <authorList>
            <person name="Lamendella R."/>
        </authorList>
    </citation>
    <scope>NUCLEOTIDE SEQUENCE [LARGE SCALE GENOMIC DNA]</scope>
    <source>
        <strain evidence="6 7">1_TX</strain>
    </source>
</reference>
<dbReference type="GO" id="GO:0005507">
    <property type="term" value="F:copper ion binding"/>
    <property type="evidence" value="ECO:0007669"/>
    <property type="project" value="InterPro"/>
</dbReference>
<dbReference type="PANTHER" id="PTHR48267:SF1">
    <property type="entry name" value="BILIRUBIN OXIDASE"/>
    <property type="match status" value="1"/>
</dbReference>
<dbReference type="EMBL" id="SNWH01000015">
    <property type="protein sequence ID" value="TDO04333.1"/>
    <property type="molecule type" value="Genomic_DNA"/>
</dbReference>
<dbReference type="InterPro" id="IPR011706">
    <property type="entry name" value="Cu-oxidase_C"/>
</dbReference>
<protein>
    <submittedName>
        <fullName evidence="6">FtsP/CotA-like multicopper oxidase with cupredoxin domain</fullName>
    </submittedName>
</protein>
<dbReference type="Pfam" id="PF07731">
    <property type="entry name" value="Cu-oxidase_2"/>
    <property type="match status" value="1"/>
</dbReference>
<dbReference type="Proteomes" id="UP000295150">
    <property type="component" value="Unassembled WGS sequence"/>
</dbReference>
<name>A0A4R6H7H5_9GAMM</name>
<dbReference type="Gene3D" id="2.60.40.420">
    <property type="entry name" value="Cupredoxins - blue copper proteins"/>
    <property type="match status" value="3"/>
</dbReference>
<evidence type="ECO:0000256" key="3">
    <source>
        <dbReference type="SAM" id="Phobius"/>
    </source>
</evidence>
<organism evidence="6 7">
    <name type="scientific">Halomonas ventosae</name>
    <dbReference type="NCBI Taxonomy" id="229007"/>
    <lineage>
        <taxon>Bacteria</taxon>
        <taxon>Pseudomonadati</taxon>
        <taxon>Pseudomonadota</taxon>
        <taxon>Gammaproteobacteria</taxon>
        <taxon>Oceanospirillales</taxon>
        <taxon>Halomonadaceae</taxon>
        <taxon>Halomonas</taxon>
    </lineage>
</organism>
<keyword evidence="3" id="KW-0472">Membrane</keyword>
<evidence type="ECO:0000259" key="4">
    <source>
        <dbReference type="Pfam" id="PF07731"/>
    </source>
</evidence>
<dbReference type="PANTHER" id="PTHR48267">
    <property type="entry name" value="CUPREDOXIN SUPERFAMILY PROTEIN"/>
    <property type="match status" value="1"/>
</dbReference>
<dbReference type="InterPro" id="IPR033138">
    <property type="entry name" value="Cu_oxidase_CS"/>
</dbReference>
<keyword evidence="7" id="KW-1185">Reference proteome</keyword>
<dbReference type="InterPro" id="IPR045087">
    <property type="entry name" value="Cu-oxidase_fam"/>
</dbReference>
<gene>
    <name evidence="6" type="ORF">DFO68_11525</name>
</gene>
<keyword evidence="1" id="KW-0479">Metal-binding</keyword>
<accession>A0A4R6H7H5</accession>
<feature type="domain" description="Plastocyanin-like" evidence="5">
    <location>
        <begin position="84"/>
        <end position="193"/>
    </location>
</feature>
<dbReference type="RefSeq" id="WP_023007337.1">
    <property type="nucleotide sequence ID" value="NZ_SNWH01000015.1"/>
</dbReference>
<evidence type="ECO:0000256" key="2">
    <source>
        <dbReference type="ARBA" id="ARBA00023002"/>
    </source>
</evidence>